<dbReference type="AlphaFoldDB" id="A0A232EK50"/>
<sequence length="49" mass="5823">MQCAAKQNRQSRSPIDHTFDIRDIQLNYYLECSTGNMLDKRRKGCTRCR</sequence>
<gene>
    <name evidence="1" type="ORF">TSAR_004766</name>
</gene>
<evidence type="ECO:0000313" key="1">
    <source>
        <dbReference type="EMBL" id="OXU18744.1"/>
    </source>
</evidence>
<comment type="caution">
    <text evidence="1">The sequence shown here is derived from an EMBL/GenBank/DDBJ whole genome shotgun (WGS) entry which is preliminary data.</text>
</comment>
<accession>A0A232EK50</accession>
<dbReference type="Proteomes" id="UP000215335">
    <property type="component" value="Unassembled WGS sequence"/>
</dbReference>
<keyword evidence="2" id="KW-1185">Reference proteome</keyword>
<proteinExistence type="predicted"/>
<organism evidence="1 2">
    <name type="scientific">Trichomalopsis sarcophagae</name>
    <dbReference type="NCBI Taxonomy" id="543379"/>
    <lineage>
        <taxon>Eukaryota</taxon>
        <taxon>Metazoa</taxon>
        <taxon>Ecdysozoa</taxon>
        <taxon>Arthropoda</taxon>
        <taxon>Hexapoda</taxon>
        <taxon>Insecta</taxon>
        <taxon>Pterygota</taxon>
        <taxon>Neoptera</taxon>
        <taxon>Endopterygota</taxon>
        <taxon>Hymenoptera</taxon>
        <taxon>Apocrita</taxon>
        <taxon>Proctotrupomorpha</taxon>
        <taxon>Chalcidoidea</taxon>
        <taxon>Pteromalidae</taxon>
        <taxon>Pteromalinae</taxon>
        <taxon>Trichomalopsis</taxon>
    </lineage>
</organism>
<reference evidence="1 2" key="1">
    <citation type="journal article" date="2017" name="Curr. Biol.">
        <title>The Evolution of Venom by Co-option of Single-Copy Genes.</title>
        <authorList>
            <person name="Martinson E.O."/>
            <person name="Mrinalini"/>
            <person name="Kelkar Y.D."/>
            <person name="Chang C.H."/>
            <person name="Werren J.H."/>
        </authorList>
    </citation>
    <scope>NUCLEOTIDE SEQUENCE [LARGE SCALE GENOMIC DNA]</scope>
    <source>
        <strain evidence="1 2">Alberta</strain>
        <tissue evidence="1">Whole body</tissue>
    </source>
</reference>
<dbReference type="EMBL" id="NNAY01003864">
    <property type="protein sequence ID" value="OXU18744.1"/>
    <property type="molecule type" value="Genomic_DNA"/>
</dbReference>
<name>A0A232EK50_9HYME</name>
<evidence type="ECO:0000313" key="2">
    <source>
        <dbReference type="Proteomes" id="UP000215335"/>
    </source>
</evidence>
<protein>
    <submittedName>
        <fullName evidence="1">Uncharacterized protein</fullName>
    </submittedName>
</protein>